<organism evidence="17 18">
    <name type="scientific">Centipeda periodontii DSM 2778</name>
    <dbReference type="NCBI Taxonomy" id="888060"/>
    <lineage>
        <taxon>Bacteria</taxon>
        <taxon>Bacillati</taxon>
        <taxon>Bacillota</taxon>
        <taxon>Negativicutes</taxon>
        <taxon>Selenomonadales</taxon>
        <taxon>Selenomonadaceae</taxon>
        <taxon>Centipeda</taxon>
    </lineage>
</organism>
<dbReference type="InterPro" id="IPR014016">
    <property type="entry name" value="UvrD-like_ATP-bd"/>
</dbReference>
<name>F5RMN8_9FIRM</name>
<feature type="domain" description="UvrD-like helicase ATP-binding" evidence="15">
    <location>
        <begin position="5"/>
        <end position="503"/>
    </location>
</feature>
<evidence type="ECO:0000256" key="14">
    <source>
        <dbReference type="PROSITE-ProRule" id="PRU00560"/>
    </source>
</evidence>
<dbReference type="GO" id="GO:0006302">
    <property type="term" value="P:double-strand break repair"/>
    <property type="evidence" value="ECO:0007669"/>
    <property type="project" value="InterPro"/>
</dbReference>
<dbReference type="SUPFAM" id="SSF52980">
    <property type="entry name" value="Restriction endonuclease-like"/>
    <property type="match status" value="1"/>
</dbReference>
<dbReference type="GO" id="GO:0003677">
    <property type="term" value="F:DNA binding"/>
    <property type="evidence" value="ECO:0007669"/>
    <property type="project" value="UniProtKB-KW"/>
</dbReference>
<dbReference type="eggNOG" id="COG1074">
    <property type="taxonomic scope" value="Bacteria"/>
</dbReference>
<comment type="caution">
    <text evidence="17">The sequence shown here is derived from an EMBL/GenBank/DDBJ whole genome shotgun (WGS) entry which is preliminary data.</text>
</comment>
<dbReference type="InterPro" id="IPR014017">
    <property type="entry name" value="DNA_helicase_UvrD-like_C"/>
</dbReference>
<keyword evidence="9" id="KW-0234">DNA repair</keyword>
<evidence type="ECO:0000256" key="12">
    <source>
        <dbReference type="ARBA" id="ARBA00034808"/>
    </source>
</evidence>
<dbReference type="SUPFAM" id="SSF52540">
    <property type="entry name" value="P-loop containing nucleoside triphosphate hydrolases"/>
    <property type="match status" value="1"/>
</dbReference>
<dbReference type="Gene3D" id="3.90.320.10">
    <property type="match status" value="1"/>
</dbReference>
<keyword evidence="8" id="KW-0238">DNA-binding</keyword>
<dbReference type="PANTHER" id="PTHR11070">
    <property type="entry name" value="UVRD / RECB / PCRA DNA HELICASE FAMILY MEMBER"/>
    <property type="match status" value="1"/>
</dbReference>
<feature type="domain" description="UvrD-like helicase C-terminal" evidence="16">
    <location>
        <begin position="539"/>
        <end position="821"/>
    </location>
</feature>
<sequence>MTHKMQFTEDQEKAIETRGQNILVAAAAGSGKTRVLVERIISQVRRGELSLDRALVLTFTKAAASEMRERIETALNEEIRHITVQGGDDTDIHKQIGALERQRVLLTGADISTFHAFCQRLIQAHIDATDIPPNFRIASEQEIRLLKHDVCEQLLEQEYKNAENGDPDHFLTFSDAYGGIKGDDDKLQSEVLALHAFSLSQPSPVTWLAAQGKQRDDTPYWDRSGFHVLAEELRENLGQLCADYEEAIAFLSDGEEALRTAAAKCIVALTHNKELYEALKEELNEFLNAKKDSAWEQFRTKAAAARKAKKNIPRKAVEDYDPEIGARLKKLTGKIHDGWDACLAQLPATAEELCAAENRANAAIRQYTRLTIAFHEAFQHEKLTRGILDFSDLEHTALALLCKTPERLQENPIIAAPTEIADELRRHYETIMVDEYQDTNGLQEGILRQIAREHNRFIVGDVKQSIYRFRLADPSLFQSTYQAYRSGNGEGVLVTMSENFRSRAEVLEPINEIFSQIMSKEAVEIDYDTNARLNPGRVFEEPSEGKTLAEPLEINLLRADYSTTEEEPSEEERKAFEVEAHFIARRIDELKKEGYVLQNGKKLKNKDIVILLRGAKERAGILLDALRAKNIPAYADDTAGYFEASEIRMVLSLLAVLDNARQDTALAALLVSPMIGLTMEEMAELRIHTPHGSIYDMLTGATGDDLAEELVKRAENALERIRHWRSYALVHSVPELLRTLYRETGYYDYVGALPGGILRQANLRMLIDRAADFERTNERGLFRFLRYIDALKRRSTDLSVARTLGESEDVVRVMTIHRSKGLEFPVVFLANIAGAFNMQDTKGDLLYHAHEGIGLRVYENTIAGRQKYDTMARRKVKAVIARETMAEEMRILYVAMTRAQEKLILTGTLNITRTGKDALEQLREVCLKYTQTADTAFPTSAILNAKCYLDWIALALMRHPDGAVLFDDADDIMHRPPTNEKARFSVRILDESVHVPQREEQESENSVLAAVRADEPLPEGGEAERVAAVLGWTYDLRGTAQIHAKTSVTELKRQQAAEEEHLVPFPPVLGDTANTEQEWEIPRFLRSAEREYLSPMERGTAMHTVMQQLDLKDSANIAAITRQADALMEKGILTEAERRGIETGKIWKFVGSKLGQRMRHAKAVYRELSFGRLLPARKYYPEATDENDQIFLQGIIDVLFEEENGNYVLLDYKTDRKISGAEARARYQFQIDLYCDAVETILGKPVKERYLFLLDTGMEVKMWDT</sequence>
<dbReference type="EMBL" id="AFHQ01000034">
    <property type="protein sequence ID" value="EGK59536.1"/>
    <property type="molecule type" value="Genomic_DNA"/>
</dbReference>
<dbReference type="GO" id="GO:0005524">
    <property type="term" value="F:ATP binding"/>
    <property type="evidence" value="ECO:0007669"/>
    <property type="project" value="UniProtKB-UniRule"/>
</dbReference>
<dbReference type="Pfam" id="PF12705">
    <property type="entry name" value="PDDEXK_1"/>
    <property type="match status" value="1"/>
</dbReference>
<keyword evidence="6" id="KW-0269">Exonuclease</keyword>
<dbReference type="GO" id="GO:0033202">
    <property type="term" value="C:DNA helicase complex"/>
    <property type="evidence" value="ECO:0007669"/>
    <property type="project" value="TreeGrafter"/>
</dbReference>
<evidence type="ECO:0000259" key="15">
    <source>
        <dbReference type="PROSITE" id="PS51198"/>
    </source>
</evidence>
<comment type="catalytic activity">
    <reaction evidence="13">
        <text>ATP + H2O = ADP + phosphate + H(+)</text>
        <dbReference type="Rhea" id="RHEA:13065"/>
        <dbReference type="ChEBI" id="CHEBI:15377"/>
        <dbReference type="ChEBI" id="CHEBI:15378"/>
        <dbReference type="ChEBI" id="CHEBI:30616"/>
        <dbReference type="ChEBI" id="CHEBI:43474"/>
        <dbReference type="ChEBI" id="CHEBI:456216"/>
        <dbReference type="EC" id="5.6.2.4"/>
    </reaction>
</comment>
<dbReference type="STRING" id="888060.HMPREF9081_1524"/>
<evidence type="ECO:0000256" key="8">
    <source>
        <dbReference type="ARBA" id="ARBA00023125"/>
    </source>
</evidence>
<dbReference type="GO" id="GO:0016887">
    <property type="term" value="F:ATP hydrolysis activity"/>
    <property type="evidence" value="ECO:0007669"/>
    <property type="project" value="RHEA"/>
</dbReference>
<dbReference type="GO" id="GO:0043138">
    <property type="term" value="F:3'-5' DNA helicase activity"/>
    <property type="evidence" value="ECO:0007669"/>
    <property type="project" value="UniProtKB-EC"/>
</dbReference>
<evidence type="ECO:0000313" key="18">
    <source>
        <dbReference type="Proteomes" id="UP000004067"/>
    </source>
</evidence>
<evidence type="ECO:0000256" key="9">
    <source>
        <dbReference type="ARBA" id="ARBA00023204"/>
    </source>
</evidence>
<keyword evidence="2 14" id="KW-0547">Nucleotide-binding</keyword>
<keyword evidence="1" id="KW-0540">Nuclease</keyword>
<protein>
    <recommendedName>
        <fullName evidence="12">DNA 3'-5' helicase</fullName>
        <ecNumber evidence="12">5.6.2.4</ecNumber>
    </recommendedName>
</protein>
<evidence type="ECO:0000256" key="1">
    <source>
        <dbReference type="ARBA" id="ARBA00022722"/>
    </source>
</evidence>
<dbReference type="InterPro" id="IPR011335">
    <property type="entry name" value="Restrct_endonuc-II-like"/>
</dbReference>
<dbReference type="PROSITE" id="PS51217">
    <property type="entry name" value="UVRD_HELICASE_CTER"/>
    <property type="match status" value="1"/>
</dbReference>
<dbReference type="EC" id="5.6.2.4" evidence="12"/>
<evidence type="ECO:0000259" key="16">
    <source>
        <dbReference type="PROSITE" id="PS51217"/>
    </source>
</evidence>
<dbReference type="GO" id="GO:0005829">
    <property type="term" value="C:cytosol"/>
    <property type="evidence" value="ECO:0007669"/>
    <property type="project" value="TreeGrafter"/>
</dbReference>
<dbReference type="NCBIfam" id="TIGR02785">
    <property type="entry name" value="addA_Gpos"/>
    <property type="match status" value="1"/>
</dbReference>
<dbReference type="InterPro" id="IPR038726">
    <property type="entry name" value="PDDEXK_AddAB-type"/>
</dbReference>
<feature type="binding site" evidence="14">
    <location>
        <begin position="26"/>
        <end position="33"/>
    </location>
    <ligand>
        <name>ATP</name>
        <dbReference type="ChEBI" id="CHEBI:30616"/>
    </ligand>
</feature>
<dbReference type="PROSITE" id="PS51198">
    <property type="entry name" value="UVRD_HELICASE_ATP_BIND"/>
    <property type="match status" value="1"/>
</dbReference>
<accession>F5RMN8</accession>
<keyword evidence="3" id="KW-0227">DNA damage</keyword>
<evidence type="ECO:0000256" key="6">
    <source>
        <dbReference type="ARBA" id="ARBA00022839"/>
    </source>
</evidence>
<dbReference type="GO" id="GO:0000725">
    <property type="term" value="P:recombinational repair"/>
    <property type="evidence" value="ECO:0007669"/>
    <property type="project" value="TreeGrafter"/>
</dbReference>
<evidence type="ECO:0000256" key="10">
    <source>
        <dbReference type="ARBA" id="ARBA00023235"/>
    </source>
</evidence>
<dbReference type="InterPro" id="IPR027417">
    <property type="entry name" value="P-loop_NTPase"/>
</dbReference>
<dbReference type="InterPro" id="IPR000212">
    <property type="entry name" value="DNA_helicase_UvrD/REP"/>
</dbReference>
<comment type="catalytic activity">
    <reaction evidence="11">
        <text>Couples ATP hydrolysis with the unwinding of duplex DNA by translocating in the 3'-5' direction.</text>
        <dbReference type="EC" id="5.6.2.4"/>
    </reaction>
</comment>
<evidence type="ECO:0000256" key="7">
    <source>
        <dbReference type="ARBA" id="ARBA00022840"/>
    </source>
</evidence>
<keyword evidence="5 14" id="KW-0347">Helicase</keyword>
<dbReference type="PANTHER" id="PTHR11070:SF48">
    <property type="entry name" value="ATP-DEPENDENT HELICASE_NUCLEASE SUBUNIT A"/>
    <property type="match status" value="1"/>
</dbReference>
<evidence type="ECO:0000256" key="5">
    <source>
        <dbReference type="ARBA" id="ARBA00022806"/>
    </source>
</evidence>
<evidence type="ECO:0000313" key="17">
    <source>
        <dbReference type="EMBL" id="EGK59536.1"/>
    </source>
</evidence>
<dbReference type="Pfam" id="PF13361">
    <property type="entry name" value="UvrD_C"/>
    <property type="match status" value="1"/>
</dbReference>
<dbReference type="InterPro" id="IPR014152">
    <property type="entry name" value="AddA"/>
</dbReference>
<dbReference type="Gene3D" id="3.40.50.300">
    <property type="entry name" value="P-loop containing nucleotide triphosphate hydrolases"/>
    <property type="match status" value="4"/>
</dbReference>
<evidence type="ECO:0000256" key="13">
    <source>
        <dbReference type="ARBA" id="ARBA00048988"/>
    </source>
</evidence>
<keyword evidence="10" id="KW-0413">Isomerase</keyword>
<dbReference type="Proteomes" id="UP000004067">
    <property type="component" value="Unassembled WGS sequence"/>
</dbReference>
<evidence type="ECO:0000256" key="4">
    <source>
        <dbReference type="ARBA" id="ARBA00022801"/>
    </source>
</evidence>
<dbReference type="GO" id="GO:0004527">
    <property type="term" value="F:exonuclease activity"/>
    <property type="evidence" value="ECO:0007669"/>
    <property type="project" value="UniProtKB-KW"/>
</dbReference>
<keyword evidence="18" id="KW-1185">Reference proteome</keyword>
<dbReference type="AlphaFoldDB" id="F5RMN8"/>
<evidence type="ECO:0000256" key="11">
    <source>
        <dbReference type="ARBA" id="ARBA00034617"/>
    </source>
</evidence>
<proteinExistence type="predicted"/>
<keyword evidence="4 14" id="KW-0378">Hydrolase</keyword>
<dbReference type="HOGENOM" id="CLU_001114_3_1_9"/>
<dbReference type="OrthoDB" id="9810135at2"/>
<evidence type="ECO:0000256" key="3">
    <source>
        <dbReference type="ARBA" id="ARBA00022763"/>
    </source>
</evidence>
<evidence type="ECO:0000256" key="2">
    <source>
        <dbReference type="ARBA" id="ARBA00022741"/>
    </source>
</evidence>
<dbReference type="InterPro" id="IPR011604">
    <property type="entry name" value="PDDEXK-like_dom_sf"/>
</dbReference>
<reference evidence="17 18" key="1">
    <citation type="submission" date="2011-04" db="EMBL/GenBank/DDBJ databases">
        <authorList>
            <person name="Muzny D."/>
            <person name="Qin X."/>
            <person name="Deng J."/>
            <person name="Jiang H."/>
            <person name="Liu Y."/>
            <person name="Qu J."/>
            <person name="Song X.-Z."/>
            <person name="Zhang L."/>
            <person name="Thornton R."/>
            <person name="Coyle M."/>
            <person name="Francisco L."/>
            <person name="Jackson L."/>
            <person name="Javaid M."/>
            <person name="Korchina V."/>
            <person name="Kovar C."/>
            <person name="Mata R."/>
            <person name="Mathew T."/>
            <person name="Ngo R."/>
            <person name="Nguyen L."/>
            <person name="Nguyen N."/>
            <person name="Okwuonu G."/>
            <person name="Ongeri F."/>
            <person name="Pham C."/>
            <person name="Simmons D."/>
            <person name="Wilczek-Boney K."/>
            <person name="Hale W."/>
            <person name="Jakkamsetti A."/>
            <person name="Pham P."/>
            <person name="Ruth R."/>
            <person name="San Lucas F."/>
            <person name="Warren J."/>
            <person name="Zhang J."/>
            <person name="Zhao Z."/>
            <person name="Zhou C."/>
            <person name="Zhu D."/>
            <person name="Lee S."/>
            <person name="Bess C."/>
            <person name="Blankenburg K."/>
            <person name="Forbes L."/>
            <person name="Fu Q."/>
            <person name="Gubbala S."/>
            <person name="Hirani K."/>
            <person name="Jayaseelan J.C."/>
            <person name="Lara F."/>
            <person name="Munidasa M."/>
            <person name="Palculict T."/>
            <person name="Patil S."/>
            <person name="Pu L.-L."/>
            <person name="Saada N."/>
            <person name="Tang L."/>
            <person name="Weissenberger G."/>
            <person name="Zhu Y."/>
            <person name="Hemphill L."/>
            <person name="Shang Y."/>
            <person name="Youmans B."/>
            <person name="Ayvaz T."/>
            <person name="Ross M."/>
            <person name="Santibanez J."/>
            <person name="Aqrawi P."/>
            <person name="Gross S."/>
            <person name="Joshi V."/>
            <person name="Fowler G."/>
            <person name="Nazareth L."/>
            <person name="Reid J."/>
            <person name="Worley K."/>
            <person name="Petrosino J."/>
            <person name="Highlander S."/>
            <person name="Gibbs R."/>
        </authorList>
    </citation>
    <scope>NUCLEOTIDE SEQUENCE [LARGE SCALE GENOMIC DNA]</scope>
    <source>
        <strain evidence="17 18">DSM 2778</strain>
    </source>
</reference>
<dbReference type="Pfam" id="PF00580">
    <property type="entry name" value="UvrD-helicase"/>
    <property type="match status" value="1"/>
</dbReference>
<keyword evidence="7 14" id="KW-0067">ATP-binding</keyword>
<gene>
    <name evidence="17" type="primary">addA</name>
    <name evidence="17" type="ORF">HMPREF9081_1524</name>
</gene>
<dbReference type="RefSeq" id="WP_006306495.1">
    <property type="nucleotide sequence ID" value="NZ_GL892076.1"/>
</dbReference>